<dbReference type="EMBL" id="CP118605">
    <property type="protein sequence ID" value="WGL16138.1"/>
    <property type="molecule type" value="Genomic_DNA"/>
</dbReference>
<name>A0ABY8NBG4_9GAMM</name>
<keyword evidence="1" id="KW-0812">Transmembrane</keyword>
<sequence>MAIDNTFFSATRKRNHILAWFLLSLCFVALASWQAQRTLARDLSQQLVAVLPAKLSLALQARLQNDELFQWVAGRLEQDLQTLVPDGGLPLIHSCSVRVIQLYGNSDRSVTANIAVPWQIGSDQHTAQLALDCQFNGLLLLASQSLLALLVVVAAVLLPRPLSPALRARIAVLQQQGVSSALARQLSRSLSDFQMQWLDRALALQPGDVESAVHIARMENRIVFDCPSLQIQLHGIPIKLSKTPFFYYLWYARQRQQGDGWVFNPPVNRPDREGAESLVALMEQHGGHAKSINDLKQNGLRAKTLDQNRNKIRDELISALGENLAAPYLFEAERDLKSGRYRYRLSLSCPQIEIVTN</sequence>
<keyword evidence="1" id="KW-1133">Transmembrane helix</keyword>
<feature type="transmembrane region" description="Helical" evidence="1">
    <location>
        <begin position="138"/>
        <end position="159"/>
    </location>
</feature>
<reference evidence="2 3" key="1">
    <citation type="submission" date="2023-02" db="EMBL/GenBank/DDBJ databases">
        <title>Description and genomic characterization of Microbulbifer bruguierae sp. nov., isolated from the sediment of mangrove plant Bruguiera sexangula.</title>
        <authorList>
            <person name="Long M."/>
        </authorList>
    </citation>
    <scope>NUCLEOTIDE SEQUENCE [LARGE SCALE GENOMIC DNA]</scope>
    <source>
        <strain evidence="2 3">H12</strain>
    </source>
</reference>
<dbReference type="RefSeq" id="WP_280319501.1">
    <property type="nucleotide sequence ID" value="NZ_CP118605.1"/>
</dbReference>
<proteinExistence type="predicted"/>
<accession>A0ABY8NBG4</accession>
<keyword evidence="1" id="KW-0472">Membrane</keyword>
<evidence type="ECO:0000256" key="1">
    <source>
        <dbReference type="SAM" id="Phobius"/>
    </source>
</evidence>
<organism evidence="2 3">
    <name type="scientific">Microbulbifer bruguierae</name>
    <dbReference type="NCBI Taxonomy" id="3029061"/>
    <lineage>
        <taxon>Bacteria</taxon>
        <taxon>Pseudomonadati</taxon>
        <taxon>Pseudomonadota</taxon>
        <taxon>Gammaproteobacteria</taxon>
        <taxon>Cellvibrionales</taxon>
        <taxon>Microbulbiferaceae</taxon>
        <taxon>Microbulbifer</taxon>
    </lineage>
</organism>
<dbReference type="Proteomes" id="UP001236500">
    <property type="component" value="Chromosome"/>
</dbReference>
<evidence type="ECO:0000313" key="2">
    <source>
        <dbReference type="EMBL" id="WGL16138.1"/>
    </source>
</evidence>
<evidence type="ECO:0000313" key="3">
    <source>
        <dbReference type="Proteomes" id="UP001236500"/>
    </source>
</evidence>
<protein>
    <submittedName>
        <fullName evidence="2">Uncharacterized protein</fullName>
    </submittedName>
</protein>
<keyword evidence="3" id="KW-1185">Reference proteome</keyword>
<gene>
    <name evidence="2" type="ORF">PVT68_15360</name>
</gene>